<dbReference type="PANTHER" id="PTHR35323:SF2">
    <property type="entry name" value="SAP DOMAIN-CONTAINING PROTEIN"/>
    <property type="match status" value="1"/>
</dbReference>
<name>A0AA42B1K0_PAPNU</name>
<sequence length="167" mass="19179">YLRKHDLRLSGTKAVCVQRIQEHWRIKKDGGEKLYPWSSFTINCSGDVCRGDVVKFKQKVYDKFDKVSRNGNLQGKRTIAGRVVKESYGAAKQQHTFTVEVLWCRGLKKLPPLFPLLVKGRNLYRMKTYRQPWDNEAERASVLSEKHKRGSAARLLKATKRASTANG</sequence>
<accession>A0AA42B1K0</accession>
<dbReference type="InterPro" id="IPR003034">
    <property type="entry name" value="SAP_dom"/>
</dbReference>
<evidence type="ECO:0000259" key="2">
    <source>
        <dbReference type="Pfam" id="PF02037"/>
    </source>
</evidence>
<feature type="region of interest" description="Disordered" evidence="1">
    <location>
        <begin position="140"/>
        <end position="167"/>
    </location>
</feature>
<evidence type="ECO:0000313" key="4">
    <source>
        <dbReference type="EMBL" id="MCL7047714.1"/>
    </source>
</evidence>
<feature type="domain" description="SAP" evidence="2">
    <location>
        <begin position="1"/>
        <end position="25"/>
    </location>
</feature>
<evidence type="ECO:0000256" key="1">
    <source>
        <dbReference type="SAM" id="MobiDB-lite"/>
    </source>
</evidence>
<comment type="caution">
    <text evidence="4">The sequence shown here is derived from an EMBL/GenBank/DDBJ whole genome shotgun (WGS) entry which is preliminary data.</text>
</comment>
<protein>
    <recommendedName>
        <fullName evidence="6">SAP domain-containing protein</fullName>
    </recommendedName>
</protein>
<evidence type="ECO:0000313" key="5">
    <source>
        <dbReference type="Proteomes" id="UP001177140"/>
    </source>
</evidence>
<feature type="non-terminal residue" evidence="4">
    <location>
        <position position="167"/>
    </location>
</feature>
<evidence type="ECO:0008006" key="6">
    <source>
        <dbReference type="Google" id="ProtNLM"/>
    </source>
</evidence>
<evidence type="ECO:0000259" key="3">
    <source>
        <dbReference type="Pfam" id="PF24766"/>
    </source>
</evidence>
<keyword evidence="5" id="KW-1185">Reference proteome</keyword>
<dbReference type="AlphaFoldDB" id="A0AA42B1K0"/>
<dbReference type="EMBL" id="JAJJMA010296201">
    <property type="protein sequence ID" value="MCL7047714.1"/>
    <property type="molecule type" value="Genomic_DNA"/>
</dbReference>
<dbReference type="Proteomes" id="UP001177140">
    <property type="component" value="Unassembled WGS sequence"/>
</dbReference>
<dbReference type="InterPro" id="IPR056116">
    <property type="entry name" value="DUF7699"/>
</dbReference>
<gene>
    <name evidence="4" type="ORF">MKW94_012768</name>
</gene>
<feature type="non-terminal residue" evidence="4">
    <location>
        <position position="1"/>
    </location>
</feature>
<organism evidence="4 5">
    <name type="scientific">Papaver nudicaule</name>
    <name type="common">Iceland poppy</name>
    <dbReference type="NCBI Taxonomy" id="74823"/>
    <lineage>
        <taxon>Eukaryota</taxon>
        <taxon>Viridiplantae</taxon>
        <taxon>Streptophyta</taxon>
        <taxon>Embryophyta</taxon>
        <taxon>Tracheophyta</taxon>
        <taxon>Spermatophyta</taxon>
        <taxon>Magnoliopsida</taxon>
        <taxon>Ranunculales</taxon>
        <taxon>Papaveraceae</taxon>
        <taxon>Papaveroideae</taxon>
        <taxon>Papaver</taxon>
    </lineage>
</organism>
<dbReference type="Pfam" id="PF24766">
    <property type="entry name" value="DUF7699"/>
    <property type="match status" value="1"/>
</dbReference>
<dbReference type="PANTHER" id="PTHR35323">
    <property type="entry name" value="SAP DOMAIN-CONTAINING PROTEIN"/>
    <property type="match status" value="1"/>
</dbReference>
<reference evidence="4" key="1">
    <citation type="submission" date="2022-03" db="EMBL/GenBank/DDBJ databases">
        <title>A functionally conserved STORR gene fusion in Papaver species that diverged 16.8 million years ago.</title>
        <authorList>
            <person name="Catania T."/>
        </authorList>
    </citation>
    <scope>NUCLEOTIDE SEQUENCE</scope>
    <source>
        <strain evidence="4">S-191538</strain>
    </source>
</reference>
<dbReference type="Pfam" id="PF02037">
    <property type="entry name" value="SAP"/>
    <property type="match status" value="1"/>
</dbReference>
<feature type="domain" description="DUF7699" evidence="3">
    <location>
        <begin position="49"/>
        <end position="133"/>
    </location>
</feature>
<proteinExistence type="predicted"/>